<sequence>MLDISVTCDVFLMAHLLNFSGVVGYVEFALHPVVYPKCEDCWYIFDLYEMGEGPSRQMRLGTMYPNMTSLSFGGNSPLKYEVVVRDDYAVLLISGPRNQPINNTYLLRIHDVFDIEWCLVGSAQRKLSVGSGLLARVKENNRCKTASGRLVFYRGFGMIMLKLPIRRDTRADVLFYLIKDSMVWGMCVVSGLQLKDGLMKVGSCQYRIPVQLSVMVVQKLSNTVNITLNVSGVRGYYGVTEVSIHITFLTTKAKTCIDYNKLFFMEPNYGTVAQPVEANLKIHVNSSCKITWRAENKVTFVTLWNGTLHCRFPSSLHASKGGCENFGLWHNNTHYGMKATPGQYGTMMLGVIGDKNTFKVVSVTLQDGFDNGTLGVGCQSTKMGDPIIEEETSDHPVGTETPLTSVPGEFMDMHNDSLPTPQALRSFRGDLQSLRERVARTRQINITLIPVMDNGTLPTTETSKLQTGVYMTYPITNATLMTETPKLQTGVYMTYPITNATVAPTNLMYTFPEATQNSTNVTSNEALTNLSITFPYDGETSTHKTPSPDEGQNSTFVTGGEGLTKLFLTTEHETTEYHSTSKFSGRTRPPSDQNSTLVTDSEGLTPLVTNGQSTNSSYETPRYNTTSDTLGWTRFSSGQTHTYEPTDGGLKNLGTTDQDTTGSVGTTDQYTTDRDALTETSITIDQGTMRYNSTLTSVSTGMVPGHTSTYGTTSEGLRNLGPTDHPTSVENGSSATVAPITESSTTMTITALGGSSDGPLAESEALTRAVLILIEEVPKDILARISPAGQPLDSGRGIWLRALDVILDAKTNKMALGLGVILFLIIIIGLQLLTWARNSTHKWAMIEY</sequence>
<evidence type="ECO:0000313" key="3">
    <source>
        <dbReference type="EMBL" id="AZB49150.1"/>
    </source>
</evidence>
<gene>
    <name evidence="3" type="primary">V5</name>
</gene>
<feature type="transmembrane region" description="Helical" evidence="2">
    <location>
        <begin position="814"/>
        <end position="836"/>
    </location>
</feature>
<feature type="region of interest" description="Disordered" evidence="1">
    <location>
        <begin position="574"/>
        <end position="673"/>
    </location>
</feature>
<keyword evidence="4" id="KW-1185">Reference proteome</keyword>
<evidence type="ECO:0000256" key="2">
    <source>
        <dbReference type="SAM" id="Phobius"/>
    </source>
</evidence>
<feature type="compositionally biased region" description="Polar residues" evidence="1">
    <location>
        <begin position="590"/>
        <end position="599"/>
    </location>
</feature>
<name>A0A3S8D7E9_9GAMA</name>
<evidence type="ECO:0000313" key="4">
    <source>
        <dbReference type="Proteomes" id="UP000679767"/>
    </source>
</evidence>
<dbReference type="GeneID" id="65102704"/>
<dbReference type="KEGG" id="vg:65102704"/>
<reference evidence="3" key="1">
    <citation type="submission" date="2017-11" db="EMBL/GenBank/DDBJ databases">
        <title>The distinct marsupial branch of gammaherpesviruses includes novel host-derived genes seldom found in other viruses.</title>
        <authorList>
            <person name="Vaz P.K."/>
        </authorList>
    </citation>
    <scope>NUCLEOTIDE SEQUENCE</scope>
    <source>
        <strain evidence="3">V3187/11</strain>
    </source>
</reference>
<feature type="compositionally biased region" description="Polar residues" evidence="1">
    <location>
        <begin position="607"/>
        <end position="643"/>
    </location>
</feature>
<keyword evidence="2" id="KW-1133">Transmembrane helix</keyword>
<dbReference type="RefSeq" id="YP_010087420.1">
    <property type="nucleotide sequence ID" value="NC_055554.1"/>
</dbReference>
<organism evidence="3">
    <name type="scientific">Vombatid gammaherpesvirus 1</name>
    <dbReference type="NCBI Taxonomy" id="2052651"/>
    <lineage>
        <taxon>Viruses</taxon>
        <taxon>Duplodnaviria</taxon>
        <taxon>Heunggongvirae</taxon>
        <taxon>Peploviricota</taxon>
        <taxon>Herviviricetes</taxon>
        <taxon>Herpesvirales</taxon>
        <taxon>Orthoherpesviridae</taxon>
        <taxon>Gammaherpesvirinae</taxon>
        <taxon>Manticavirus</taxon>
        <taxon>Manticavirus vombatidgamma1</taxon>
    </lineage>
</organism>
<accession>A0A3S8D7E9</accession>
<proteinExistence type="predicted"/>
<evidence type="ECO:0000256" key="1">
    <source>
        <dbReference type="SAM" id="MobiDB-lite"/>
    </source>
</evidence>
<dbReference type="Proteomes" id="UP000679767">
    <property type="component" value="Segment"/>
</dbReference>
<feature type="compositionally biased region" description="Polar residues" evidence="1">
    <location>
        <begin position="653"/>
        <end position="670"/>
    </location>
</feature>
<protein>
    <submittedName>
        <fullName evidence="3">Uncharacterized protein</fullName>
    </submittedName>
</protein>
<keyword evidence="2" id="KW-0472">Membrane</keyword>
<dbReference type="EMBL" id="MG452721">
    <property type="protein sequence ID" value="AZB49150.1"/>
    <property type="molecule type" value="Genomic_DNA"/>
</dbReference>
<keyword evidence="2" id="KW-0812">Transmembrane</keyword>